<accession>A0A9D2UGS8</accession>
<protein>
    <submittedName>
        <fullName evidence="1">Type I-C CRISPR-associated protein Cas8c/Csd1</fullName>
    </submittedName>
</protein>
<dbReference type="Proteomes" id="UP000787625">
    <property type="component" value="Unassembled WGS sequence"/>
</dbReference>
<dbReference type="AlphaFoldDB" id="A0A9D2UGS8"/>
<organism evidence="1 2">
    <name type="scientific">Candidatus Avibacteroides avistercoris</name>
    <dbReference type="NCBI Taxonomy" id="2840690"/>
    <lineage>
        <taxon>Bacteria</taxon>
        <taxon>Pseudomonadati</taxon>
        <taxon>Bacteroidota</taxon>
        <taxon>Bacteroidia</taxon>
        <taxon>Bacteroidales</taxon>
        <taxon>Bacteroidaceae</taxon>
        <taxon>Bacteroidaceae incertae sedis</taxon>
        <taxon>Candidatus Avibacteroides</taxon>
    </lineage>
</organism>
<dbReference type="Pfam" id="PF09709">
    <property type="entry name" value="Cas_Csd1"/>
    <property type="match status" value="1"/>
</dbReference>
<proteinExistence type="predicted"/>
<comment type="caution">
    <text evidence="1">The sequence shown here is derived from an EMBL/GenBank/DDBJ whole genome shotgun (WGS) entry which is preliminary data.</text>
</comment>
<gene>
    <name evidence="1" type="ORF">IAA93_00350</name>
</gene>
<sequence length="295" mass="32841">MILRALYDYYHRRGETVAQGWGSERITFVILIERDGTLVGMMDTRKDDKTPKSFVVVKSNGRTSAPLPNILWDNAEYVLGLSKDMIKALHHAADTGTPCPVETDAKVACKHRLFVEKVNELAGKYPGNESFRAVALFYDRQQHKSLPEDPLWKELARKPTVNLSFQVRGHDEIVAQDADLQDYVASMSHRGDGDADLPVCLVTGRKALPAEVTSSTPIYQSKATAKLVAFQVNSGYDSYGNRQGLNAPISREAESAYTNALKHLLDRRSGNNFIVGNRTFVFWASSDDEASRSTE</sequence>
<reference evidence="1" key="2">
    <citation type="submission" date="2021-04" db="EMBL/GenBank/DDBJ databases">
        <authorList>
            <person name="Gilroy R."/>
        </authorList>
    </citation>
    <scope>NUCLEOTIDE SEQUENCE</scope>
    <source>
        <strain evidence="1">MalCec1-1739</strain>
    </source>
</reference>
<evidence type="ECO:0000313" key="2">
    <source>
        <dbReference type="Proteomes" id="UP000787625"/>
    </source>
</evidence>
<dbReference type="EMBL" id="DWUP01000008">
    <property type="protein sequence ID" value="HJD52168.1"/>
    <property type="molecule type" value="Genomic_DNA"/>
</dbReference>
<reference evidence="1" key="1">
    <citation type="journal article" date="2021" name="PeerJ">
        <title>Extensive microbial diversity within the chicken gut microbiome revealed by metagenomics and culture.</title>
        <authorList>
            <person name="Gilroy R."/>
            <person name="Ravi A."/>
            <person name="Getino M."/>
            <person name="Pursley I."/>
            <person name="Horton D.L."/>
            <person name="Alikhan N.F."/>
            <person name="Baker D."/>
            <person name="Gharbi K."/>
            <person name="Hall N."/>
            <person name="Watson M."/>
            <person name="Adriaenssens E.M."/>
            <person name="Foster-Nyarko E."/>
            <person name="Jarju S."/>
            <person name="Secka A."/>
            <person name="Antonio M."/>
            <person name="Oren A."/>
            <person name="Chaudhuri R.R."/>
            <person name="La Ragione R."/>
            <person name="Hildebrand F."/>
            <person name="Pallen M.J."/>
        </authorList>
    </citation>
    <scope>NUCLEOTIDE SEQUENCE</scope>
    <source>
        <strain evidence="1">MalCec1-1739</strain>
    </source>
</reference>
<dbReference type="InterPro" id="IPR010144">
    <property type="entry name" value="CRISPR-assoc_prot_Csd1-typ"/>
</dbReference>
<name>A0A9D2UGS8_9BACT</name>
<feature type="non-terminal residue" evidence="1">
    <location>
        <position position="295"/>
    </location>
</feature>
<evidence type="ECO:0000313" key="1">
    <source>
        <dbReference type="EMBL" id="HJD52168.1"/>
    </source>
</evidence>